<gene>
    <name evidence="14" type="ORF">F3Y22_tig00110332pilonHSYRG01253</name>
</gene>
<dbReference type="GO" id="GO:0005975">
    <property type="term" value="P:carbohydrate metabolic process"/>
    <property type="evidence" value="ECO:0007669"/>
    <property type="project" value="InterPro"/>
</dbReference>
<dbReference type="PROSITE" id="PS00502">
    <property type="entry name" value="POLYGALACTURONASE"/>
    <property type="match status" value="1"/>
</dbReference>
<dbReference type="InterPro" id="IPR000743">
    <property type="entry name" value="Glyco_hydro_28"/>
</dbReference>
<keyword evidence="15" id="KW-1185">Reference proteome</keyword>
<reference evidence="14" key="1">
    <citation type="submission" date="2019-09" db="EMBL/GenBank/DDBJ databases">
        <title>Draft genome information of white flower Hibiscus syriacus.</title>
        <authorList>
            <person name="Kim Y.-M."/>
        </authorList>
    </citation>
    <scope>NUCLEOTIDE SEQUENCE [LARGE SCALE GENOMIC DNA]</scope>
    <source>
        <strain evidence="14">YM2019G1</strain>
    </source>
</reference>
<keyword evidence="6 13" id="KW-0378">Hydrolase</keyword>
<comment type="caution">
    <text evidence="14">The sequence shown here is derived from an EMBL/GenBank/DDBJ whole genome shotgun (WGS) entry which is preliminary data.</text>
</comment>
<dbReference type="EMBL" id="VEPZ02000937">
    <property type="protein sequence ID" value="KAE8709288.1"/>
    <property type="molecule type" value="Genomic_DNA"/>
</dbReference>
<feature type="active site" evidence="12">
    <location>
        <position position="343"/>
    </location>
</feature>
<dbReference type="FunFam" id="2.160.20.10:FF:000004">
    <property type="entry name" value="Pectin lyase-like superfamily protein"/>
    <property type="match status" value="1"/>
</dbReference>
<evidence type="ECO:0000256" key="3">
    <source>
        <dbReference type="ARBA" id="ARBA00012736"/>
    </source>
</evidence>
<evidence type="ECO:0000256" key="5">
    <source>
        <dbReference type="ARBA" id="ARBA00022525"/>
    </source>
</evidence>
<evidence type="ECO:0000256" key="11">
    <source>
        <dbReference type="ARBA" id="ARBA00070098"/>
    </source>
</evidence>
<dbReference type="GO" id="GO:0004650">
    <property type="term" value="F:polygalacturonase activity"/>
    <property type="evidence" value="ECO:0007669"/>
    <property type="project" value="UniProtKB-EC"/>
</dbReference>
<evidence type="ECO:0000256" key="2">
    <source>
        <dbReference type="ARBA" id="ARBA00008834"/>
    </source>
</evidence>
<evidence type="ECO:0000256" key="6">
    <source>
        <dbReference type="ARBA" id="ARBA00022801"/>
    </source>
</evidence>
<sequence>MGVSMEGQKVIMVPYMEAHVPKYHLWMQDPALLRATGSEPLSLQQEAYKRETLKKDEQGLGVEIRKLGIESMERGKLELGTHEMYEPINDSSSAAEAPTQYEEAQTAAKNVLPFLFFFTSILVLESTAFDVVANFGAKADGRTDMKVALLNAWKQACASATPATVVIPKGTYMLSQALLNGPCKSHITLKVHGIIMAPADPKAFKDSNWVAISFVDGLTITGGGVFDGQGSGVWGKSSCGMNYCDTLPFNLKLHALKNTMIQDVTSKDSKQFHVNVLHGQNITFERFTVSAPETSINTNGIHIGRSNLVNVFNSIIQTGNDCVSLGDGSKNVYIKELNCGPGHGISVGSLGKYHNEQPVHGVYVKKCTISNAENGVRIKTWPASYPGTATEIHFEDIKMEDVGNPIIVDQEYCPSKSCNLKVPSRVKLSKISFKNIRGTSKTQEAVKIICSSGVPCEDVRLIDIDLTYKGPGGPSTSRCSNVHPRLSGDADVRTGFTS</sequence>
<dbReference type="GO" id="GO:0071555">
    <property type="term" value="P:cell wall organization"/>
    <property type="evidence" value="ECO:0007669"/>
    <property type="project" value="UniProtKB-KW"/>
</dbReference>
<dbReference type="SMART" id="SM00710">
    <property type="entry name" value="PbH1"/>
    <property type="match status" value="4"/>
</dbReference>
<dbReference type="AlphaFoldDB" id="A0A6A3B080"/>
<dbReference type="InterPro" id="IPR012334">
    <property type="entry name" value="Pectin_lyas_fold"/>
</dbReference>
<evidence type="ECO:0000256" key="1">
    <source>
        <dbReference type="ARBA" id="ARBA00004191"/>
    </source>
</evidence>
<evidence type="ECO:0000313" key="14">
    <source>
        <dbReference type="EMBL" id="KAE8709288.1"/>
    </source>
</evidence>
<comment type="similarity">
    <text evidence="2 13">Belongs to the glycosyl hydrolase 28 family.</text>
</comment>
<organism evidence="14 15">
    <name type="scientific">Hibiscus syriacus</name>
    <name type="common">Rose of Sharon</name>
    <dbReference type="NCBI Taxonomy" id="106335"/>
    <lineage>
        <taxon>Eukaryota</taxon>
        <taxon>Viridiplantae</taxon>
        <taxon>Streptophyta</taxon>
        <taxon>Embryophyta</taxon>
        <taxon>Tracheophyta</taxon>
        <taxon>Spermatophyta</taxon>
        <taxon>Magnoliopsida</taxon>
        <taxon>eudicotyledons</taxon>
        <taxon>Gunneridae</taxon>
        <taxon>Pentapetalae</taxon>
        <taxon>rosids</taxon>
        <taxon>malvids</taxon>
        <taxon>Malvales</taxon>
        <taxon>Malvaceae</taxon>
        <taxon>Malvoideae</taxon>
        <taxon>Hibiscus</taxon>
    </lineage>
</organism>
<dbReference type="Pfam" id="PF00295">
    <property type="entry name" value="Glyco_hydro_28"/>
    <property type="match status" value="1"/>
</dbReference>
<keyword evidence="4" id="KW-0134">Cell wall</keyword>
<evidence type="ECO:0000256" key="4">
    <source>
        <dbReference type="ARBA" id="ARBA00022512"/>
    </source>
</evidence>
<evidence type="ECO:0000313" key="15">
    <source>
        <dbReference type="Proteomes" id="UP000436088"/>
    </source>
</evidence>
<keyword evidence="5" id="KW-0964">Secreted</keyword>
<keyword evidence="7 13" id="KW-0326">Glycosidase</keyword>
<dbReference type="SUPFAM" id="SSF51126">
    <property type="entry name" value="Pectin lyase-like"/>
    <property type="match status" value="1"/>
</dbReference>
<name>A0A6A3B080_HIBSY</name>
<accession>A0A6A3B080</accession>
<dbReference type="Proteomes" id="UP000436088">
    <property type="component" value="Unassembled WGS sequence"/>
</dbReference>
<dbReference type="InterPro" id="IPR006626">
    <property type="entry name" value="PbH1"/>
</dbReference>
<comment type="function">
    <text evidence="10">May function in the depolymerization of the pectin in its walls during pollen tube elongation, or in that of the pistil during pollination.</text>
</comment>
<comment type="subcellular location">
    <subcellularLocation>
        <location evidence="1">Secreted</location>
        <location evidence="1">Cell wall</location>
    </subcellularLocation>
</comment>
<dbReference type="Gene3D" id="3.40.630.30">
    <property type="match status" value="1"/>
</dbReference>
<dbReference type="Gene3D" id="2.160.20.10">
    <property type="entry name" value="Single-stranded right-handed beta-helix, Pectin lyase-like"/>
    <property type="match status" value="1"/>
</dbReference>
<evidence type="ECO:0000256" key="8">
    <source>
        <dbReference type="ARBA" id="ARBA00023316"/>
    </source>
</evidence>
<evidence type="ECO:0000256" key="12">
    <source>
        <dbReference type="PROSITE-ProRule" id="PRU10052"/>
    </source>
</evidence>
<evidence type="ECO:0000256" key="10">
    <source>
        <dbReference type="ARBA" id="ARBA00060133"/>
    </source>
</evidence>
<keyword evidence="8" id="KW-0961">Cell wall biogenesis/degradation</keyword>
<comment type="catalytic activity">
    <reaction evidence="9">
        <text>(1,4-alpha-D-galacturonosyl)n+m + H2O = (1,4-alpha-D-galacturonosyl)n + (1,4-alpha-D-galacturonosyl)m.</text>
        <dbReference type="EC" id="3.2.1.15"/>
    </reaction>
</comment>
<dbReference type="InterPro" id="IPR011050">
    <property type="entry name" value="Pectin_lyase_fold/virulence"/>
</dbReference>
<proteinExistence type="inferred from homology"/>
<protein>
    <recommendedName>
        <fullName evidence="11">Polygalacturonase</fullName>
        <ecNumber evidence="3">3.2.1.15</ecNumber>
    </recommendedName>
</protein>
<dbReference type="EC" id="3.2.1.15" evidence="3"/>
<dbReference type="PANTHER" id="PTHR31375">
    <property type="match status" value="1"/>
</dbReference>
<evidence type="ECO:0000256" key="9">
    <source>
        <dbReference type="ARBA" id="ARBA00034074"/>
    </source>
</evidence>
<evidence type="ECO:0000256" key="13">
    <source>
        <dbReference type="RuleBase" id="RU361169"/>
    </source>
</evidence>
<evidence type="ECO:0000256" key="7">
    <source>
        <dbReference type="ARBA" id="ARBA00023295"/>
    </source>
</evidence>